<sequence length="101" mass="11537">MKGGFLIKFCSLYKSWDEHSESKWKSQEKRGMLHFVLVEGILKWGLISSAMFFVLIVSGKEIAASKTLITSAIWLVLSIVYGISIWFGTSLSYKNWINNKL</sequence>
<name>A0A0C1MME6_9GAMM</name>
<keyword evidence="1" id="KW-1133">Transmembrane helix</keyword>
<comment type="caution">
    <text evidence="2">The sequence shown here is derived from an EMBL/GenBank/DDBJ whole genome shotgun (WGS) entry which is preliminary data.</text>
</comment>
<evidence type="ECO:0000313" key="2">
    <source>
        <dbReference type="EMBL" id="KID58229.1"/>
    </source>
</evidence>
<proteinExistence type="predicted"/>
<dbReference type="Proteomes" id="UP000031327">
    <property type="component" value="Unassembled WGS sequence"/>
</dbReference>
<organism evidence="2 3">
    <name type="scientific">Pseudoalteromonas luteoviolacea</name>
    <dbReference type="NCBI Taxonomy" id="43657"/>
    <lineage>
        <taxon>Bacteria</taxon>
        <taxon>Pseudomonadati</taxon>
        <taxon>Pseudomonadota</taxon>
        <taxon>Gammaproteobacteria</taxon>
        <taxon>Alteromonadales</taxon>
        <taxon>Pseudoalteromonadaceae</taxon>
        <taxon>Pseudoalteromonas</taxon>
    </lineage>
</organism>
<accession>A0A0C1MME6</accession>
<dbReference type="EMBL" id="JWIC01000004">
    <property type="protein sequence ID" value="KID58229.1"/>
    <property type="molecule type" value="Genomic_DNA"/>
</dbReference>
<dbReference type="OrthoDB" id="6402491at2"/>
<feature type="transmembrane region" description="Helical" evidence="1">
    <location>
        <begin position="32"/>
        <end position="56"/>
    </location>
</feature>
<evidence type="ECO:0000256" key="1">
    <source>
        <dbReference type="SAM" id="Phobius"/>
    </source>
</evidence>
<keyword evidence="1" id="KW-0812">Transmembrane</keyword>
<evidence type="ECO:0000313" key="3">
    <source>
        <dbReference type="Proteomes" id="UP000031327"/>
    </source>
</evidence>
<protein>
    <submittedName>
        <fullName evidence="2">Uncharacterized protein</fullName>
    </submittedName>
</protein>
<dbReference type="AlphaFoldDB" id="A0A0C1MME6"/>
<feature type="transmembrane region" description="Helical" evidence="1">
    <location>
        <begin position="68"/>
        <end position="87"/>
    </location>
</feature>
<reference evidence="2 3" key="1">
    <citation type="submission" date="2014-12" db="EMBL/GenBank/DDBJ databases">
        <title>Draft Genome Sequence of Pseudoalteromonas luteoviolacea HI1.</title>
        <authorList>
            <person name="Asahina A.Y."/>
            <person name="Hadfield M.G."/>
        </authorList>
    </citation>
    <scope>NUCLEOTIDE SEQUENCE [LARGE SCALE GENOMIC DNA]</scope>
    <source>
        <strain evidence="2 3">HI1</strain>
    </source>
</reference>
<dbReference type="RefSeq" id="WP_039608522.1">
    <property type="nucleotide sequence ID" value="NZ_JWIC01000004.1"/>
</dbReference>
<gene>
    <name evidence="2" type="ORF">JF50_05985</name>
</gene>
<keyword evidence="1" id="KW-0472">Membrane</keyword>